<gene>
    <name evidence="3" type="ORF">ACFO6S_18110</name>
</gene>
<dbReference type="InterPro" id="IPR029058">
    <property type="entry name" value="AB_hydrolase_fold"/>
</dbReference>
<evidence type="ECO:0000313" key="3">
    <source>
        <dbReference type="EMBL" id="MFC4605618.1"/>
    </source>
</evidence>
<accession>A0ABV9FX86</accession>
<reference evidence="4" key="1">
    <citation type="journal article" date="2019" name="Int. J. Syst. Evol. Microbiol.">
        <title>The Global Catalogue of Microorganisms (GCM) 10K type strain sequencing project: providing services to taxonomists for standard genome sequencing and annotation.</title>
        <authorList>
            <consortium name="The Broad Institute Genomics Platform"/>
            <consortium name="The Broad Institute Genome Sequencing Center for Infectious Disease"/>
            <person name="Wu L."/>
            <person name="Ma J."/>
        </authorList>
    </citation>
    <scope>NUCLEOTIDE SEQUENCE [LARGE SCALE GENOMIC DNA]</scope>
    <source>
        <strain evidence="4">CCUG 54520</strain>
    </source>
</reference>
<name>A0ABV9FX86_9NOCA</name>
<evidence type="ECO:0000313" key="4">
    <source>
        <dbReference type="Proteomes" id="UP001595914"/>
    </source>
</evidence>
<evidence type="ECO:0000256" key="1">
    <source>
        <dbReference type="SAM" id="MobiDB-lite"/>
    </source>
</evidence>
<evidence type="ECO:0000256" key="2">
    <source>
        <dbReference type="SAM" id="SignalP"/>
    </source>
</evidence>
<feature type="region of interest" description="Disordered" evidence="1">
    <location>
        <begin position="30"/>
        <end position="61"/>
    </location>
</feature>
<dbReference type="Gene3D" id="3.40.50.1820">
    <property type="entry name" value="alpha/beta hydrolase"/>
    <property type="match status" value="1"/>
</dbReference>
<dbReference type="SUPFAM" id="SSF53474">
    <property type="entry name" value="alpha/beta-Hydrolases"/>
    <property type="match status" value="1"/>
</dbReference>
<organism evidence="3 4">
    <name type="scientific">Rhodococcus kronopolitis</name>
    <dbReference type="NCBI Taxonomy" id="1460226"/>
    <lineage>
        <taxon>Bacteria</taxon>
        <taxon>Bacillati</taxon>
        <taxon>Actinomycetota</taxon>
        <taxon>Actinomycetes</taxon>
        <taxon>Mycobacteriales</taxon>
        <taxon>Nocardiaceae</taxon>
        <taxon>Rhodococcus</taxon>
    </lineage>
</organism>
<dbReference type="RefSeq" id="WP_378419353.1">
    <property type="nucleotide sequence ID" value="NZ_JBHSFO010000012.1"/>
</dbReference>
<dbReference type="Proteomes" id="UP001595914">
    <property type="component" value="Unassembled WGS sequence"/>
</dbReference>
<sequence>MTTRLRAATTSLATIALLTLGTALMPSTTASAQLGSSGSSGGAGAGEIPGVNEEGCTSTQHPQPVVLLHGTDMTWQDTFEDLVPPLKGDGYCLFAFNYGGLPAKNELLPRTAWGTKPIEQSAAELNTYIDDLLERTGAEQVDIVSHSQGGTMTRQYLRFLGGADRPKVKTLVMLAPSTHGSTGGDTFFTEAQAAAADAPVAIQQQVIGSRFLTALNADNKETFPGIQYTVIASNTDEVITPAPPKIATNLSLLIPAPGTEDSVHNITVQDVCNDPGLLIRHNDDVNKDTGKPMGMLNHPAPLFLVRKALDPTLADTISCS</sequence>
<dbReference type="Pfam" id="PF01674">
    <property type="entry name" value="Lipase_2"/>
    <property type="match status" value="1"/>
</dbReference>
<keyword evidence="2" id="KW-0732">Signal</keyword>
<dbReference type="InterPro" id="IPR002918">
    <property type="entry name" value="Lipase_EstA/Esterase_EstB"/>
</dbReference>
<feature type="signal peptide" evidence="2">
    <location>
        <begin position="1"/>
        <end position="32"/>
    </location>
</feature>
<feature type="compositionally biased region" description="Gly residues" evidence="1">
    <location>
        <begin position="38"/>
        <end position="47"/>
    </location>
</feature>
<dbReference type="PANTHER" id="PTHR32015">
    <property type="entry name" value="FASTING INDUCED LIPASE"/>
    <property type="match status" value="1"/>
</dbReference>
<comment type="caution">
    <text evidence="3">The sequence shown here is derived from an EMBL/GenBank/DDBJ whole genome shotgun (WGS) entry which is preliminary data.</text>
</comment>
<feature type="chain" id="PRO_5046949803" evidence="2">
    <location>
        <begin position="33"/>
        <end position="320"/>
    </location>
</feature>
<keyword evidence="4" id="KW-1185">Reference proteome</keyword>
<dbReference type="PANTHER" id="PTHR32015:SF1">
    <property type="entry name" value="LIPASE"/>
    <property type="match status" value="1"/>
</dbReference>
<proteinExistence type="predicted"/>
<dbReference type="EMBL" id="JBHSFO010000012">
    <property type="protein sequence ID" value="MFC4605618.1"/>
    <property type="molecule type" value="Genomic_DNA"/>
</dbReference>
<protein>
    <submittedName>
        <fullName evidence="3">Esterase/lipase family protein</fullName>
    </submittedName>
</protein>